<comment type="cofactor">
    <cofactor evidence="7 10">
        <name>Mg(2+)</name>
        <dbReference type="ChEBI" id="CHEBI:18420"/>
    </cofactor>
    <text evidence="7 10">Binds 1 Mg(2+) ion per subunit.</text>
</comment>
<dbReference type="GO" id="GO:0051539">
    <property type="term" value="F:4 iron, 4 sulfur cluster binding"/>
    <property type="evidence" value="ECO:0007669"/>
    <property type="project" value="UniProtKB-KW"/>
</dbReference>
<evidence type="ECO:0000256" key="2">
    <source>
        <dbReference type="ARBA" id="ARBA00010138"/>
    </source>
</evidence>
<dbReference type="Pfam" id="PF13522">
    <property type="entry name" value="GATase_6"/>
    <property type="match status" value="1"/>
</dbReference>
<dbReference type="Gene3D" id="3.60.20.10">
    <property type="entry name" value="Glutamine Phosphoribosylpyrophosphate, subunit 1, domain 1"/>
    <property type="match status" value="1"/>
</dbReference>
<dbReference type="SUPFAM" id="SSF53271">
    <property type="entry name" value="PRTase-like"/>
    <property type="match status" value="1"/>
</dbReference>
<dbReference type="CDD" id="cd00715">
    <property type="entry name" value="GPATase_N"/>
    <property type="match status" value="1"/>
</dbReference>
<feature type="binding site" evidence="7 10">
    <location>
        <position position="300"/>
    </location>
    <ligand>
        <name>Mg(2+)</name>
        <dbReference type="ChEBI" id="CHEBI:18420"/>
    </ligand>
</feature>
<dbReference type="InterPro" id="IPR035584">
    <property type="entry name" value="PurF_N"/>
</dbReference>
<dbReference type="Proteomes" id="UP000750197">
    <property type="component" value="Unassembled WGS sequence"/>
</dbReference>
<feature type="binding site" evidence="7 11">
    <location>
        <position position="450"/>
    </location>
    <ligand>
        <name>[4Fe-4S] cluster</name>
        <dbReference type="ChEBI" id="CHEBI:49883"/>
    </ligand>
</feature>
<dbReference type="Proteomes" id="UP000716004">
    <property type="component" value="Unassembled WGS sequence"/>
</dbReference>
<protein>
    <recommendedName>
        <fullName evidence="7">Amidophosphoribosyltransferase</fullName>
        <shortName evidence="7">ATase</shortName>
        <ecNumber evidence="7">2.4.2.14</ecNumber>
    </recommendedName>
    <alternativeName>
        <fullName evidence="7">Glutamine phosphoribosylpyrophosphate amidotransferase</fullName>
        <shortName evidence="7">GPATase</shortName>
    </alternativeName>
</protein>
<feature type="domain" description="Glutamine amidotransferase type-2" evidence="12">
    <location>
        <begin position="13"/>
        <end position="234"/>
    </location>
</feature>
<comment type="function">
    <text evidence="7">Catalyzes the formation of phosphoribosylamine from phosphoribosylpyrophosphate (PRPP) and glutamine.</text>
</comment>
<gene>
    <name evidence="7 14" type="primary">purF</name>
    <name evidence="13" type="ORF">J9259_03865</name>
    <name evidence="14" type="ORF">KIY12_05600</name>
</gene>
<evidence type="ECO:0000256" key="6">
    <source>
        <dbReference type="ARBA" id="ARBA00022962"/>
    </source>
</evidence>
<evidence type="ECO:0000256" key="7">
    <source>
        <dbReference type="HAMAP-Rule" id="MF_01931"/>
    </source>
</evidence>
<dbReference type="GO" id="GO:0006189">
    <property type="term" value="P:'de novo' IMP biosynthetic process"/>
    <property type="evidence" value="ECO:0007669"/>
    <property type="project" value="UniProtKB-UniRule"/>
</dbReference>
<sequence length="489" mass="53688">MKKMDPDKAGHKCGVVGIISSNNVAPELYASLRIMQHRGQNSAGIAVSSSEETIKAVRGLGLAHEVFNAENLSSLSSHSGIGHVRYPTTGDDMIENVQPLVLRSAVGDVALGHNGDIVNSGALRDRLENLGWAFFSTTDTELVLRLIVNELRDMNDPVRAIRNALKLVEGGYAFTLMIGSRVFGIRDPLGIRPLALGKIPGGYAVASESVVFDMLDGQLVRDFYPGEIIELTSEGYMSYPSPLSPEKSERASCMFEYVYFARPDSVIDGKSVFEVRRNIGRVLAREHPVEADVVIPVPDSGRTHAIGYCEVSGIPLSEGLMKNRFIERTFIMPEQGARENTVSLKLNPLRSVISGKRVVIIDDSIVRGTTMRKIVQMVRKAGATEVHVRIGCPMIVAPCYYGVDMKTRDQFIATGKTEEEVAREITADSLGYLSINGLVEALGMKSSELCLGCLTAEYPTRIPGERMRFQRSLESFQEMRSASPQIMRK</sequence>
<evidence type="ECO:0000256" key="1">
    <source>
        <dbReference type="ARBA" id="ARBA00005209"/>
    </source>
</evidence>
<comment type="caution">
    <text evidence="14">The sequence shown here is derived from an EMBL/GenBank/DDBJ whole genome shotgun (WGS) entry which is preliminary data.</text>
</comment>
<dbReference type="InterPro" id="IPR029055">
    <property type="entry name" value="Ntn_hydrolases_N"/>
</dbReference>
<dbReference type="PANTHER" id="PTHR11907">
    <property type="entry name" value="AMIDOPHOSPHORIBOSYLTRANSFERASE"/>
    <property type="match status" value="1"/>
</dbReference>
<dbReference type="InterPro" id="IPR017932">
    <property type="entry name" value="GATase_2_dom"/>
</dbReference>
<name>A0A8J7YXI1_9ARCH</name>
<dbReference type="InterPro" id="IPR005854">
    <property type="entry name" value="PurF"/>
</dbReference>
<dbReference type="PROSITE" id="PS51278">
    <property type="entry name" value="GATASE_TYPE_2"/>
    <property type="match status" value="1"/>
</dbReference>
<evidence type="ECO:0000313" key="14">
    <source>
        <dbReference type="EMBL" id="MBX8644181.1"/>
    </source>
</evidence>
<evidence type="ECO:0000313" key="13">
    <source>
        <dbReference type="EMBL" id="MBX8631644.1"/>
    </source>
</evidence>
<keyword evidence="4 7" id="KW-0808">Transferase</keyword>
<dbReference type="EC" id="2.4.2.14" evidence="7"/>
<dbReference type="GO" id="GO:0009113">
    <property type="term" value="P:purine nucleobase biosynthetic process"/>
    <property type="evidence" value="ECO:0007669"/>
    <property type="project" value="UniProtKB-UniRule"/>
</dbReference>
<proteinExistence type="inferred from homology"/>
<comment type="similarity">
    <text evidence="2 7 8">In the C-terminal section; belongs to the purine/pyrimidine phosphoribosyltransferase family.</text>
</comment>
<keyword evidence="7" id="KW-0004">4Fe-4S</keyword>
<dbReference type="InterPro" id="IPR000836">
    <property type="entry name" value="PRTase_dom"/>
</dbReference>
<dbReference type="GO" id="GO:0000287">
    <property type="term" value="F:magnesium ion binding"/>
    <property type="evidence" value="ECO:0007669"/>
    <property type="project" value="UniProtKB-UniRule"/>
</dbReference>
<comment type="catalytic activity">
    <reaction evidence="7 8">
        <text>5-phospho-beta-D-ribosylamine + L-glutamate + diphosphate = 5-phospho-alpha-D-ribose 1-diphosphate + L-glutamine + H2O</text>
        <dbReference type="Rhea" id="RHEA:14905"/>
        <dbReference type="ChEBI" id="CHEBI:15377"/>
        <dbReference type="ChEBI" id="CHEBI:29985"/>
        <dbReference type="ChEBI" id="CHEBI:33019"/>
        <dbReference type="ChEBI" id="CHEBI:58017"/>
        <dbReference type="ChEBI" id="CHEBI:58359"/>
        <dbReference type="ChEBI" id="CHEBI:58681"/>
        <dbReference type="EC" id="2.4.2.14"/>
    </reaction>
</comment>
<keyword evidence="3 7" id="KW-0328">Glycosyltransferase</keyword>
<keyword evidence="6 7" id="KW-0315">Glutamine amidotransferase</keyword>
<dbReference type="GO" id="GO:0004044">
    <property type="term" value="F:amidophosphoribosyltransferase activity"/>
    <property type="evidence" value="ECO:0007669"/>
    <property type="project" value="UniProtKB-UniRule"/>
</dbReference>
<keyword evidence="7 10" id="KW-0460">Magnesium</keyword>
<dbReference type="Pfam" id="PF00156">
    <property type="entry name" value="Pribosyltran"/>
    <property type="match status" value="1"/>
</dbReference>
<dbReference type="EMBL" id="JAGVSJ010000007">
    <property type="protein sequence ID" value="MBX8631644.1"/>
    <property type="molecule type" value="Genomic_DNA"/>
</dbReference>
<feature type="binding site" evidence="7 10">
    <location>
        <position position="363"/>
    </location>
    <ligand>
        <name>Mg(2+)</name>
        <dbReference type="ChEBI" id="CHEBI:18420"/>
    </ligand>
</feature>
<evidence type="ECO:0000256" key="11">
    <source>
        <dbReference type="PIRSR" id="PIRSR000485-3"/>
    </source>
</evidence>
<dbReference type="AlphaFoldDB" id="A0A8J7YXI1"/>
<keyword evidence="7 10" id="KW-0479">Metal-binding</keyword>
<keyword evidence="7 11" id="KW-0408">Iron</keyword>
<evidence type="ECO:0000259" key="12">
    <source>
        <dbReference type="PROSITE" id="PS51278"/>
    </source>
</evidence>
<evidence type="ECO:0000256" key="9">
    <source>
        <dbReference type="PIRSR" id="PIRSR000485-1"/>
    </source>
</evidence>
<feature type="binding site" evidence="7 11">
    <location>
        <position position="453"/>
    </location>
    <ligand>
        <name>[4Fe-4S] cluster</name>
        <dbReference type="ChEBI" id="CHEBI:49883"/>
    </ligand>
</feature>
<dbReference type="Gene3D" id="3.40.50.2020">
    <property type="match status" value="1"/>
</dbReference>
<organism evidence="14 15">
    <name type="scientific">Candidatus Sysuiplasma superficiale</name>
    <dbReference type="NCBI Taxonomy" id="2823368"/>
    <lineage>
        <taxon>Archaea</taxon>
        <taxon>Methanobacteriati</taxon>
        <taxon>Thermoplasmatota</taxon>
        <taxon>Thermoplasmata</taxon>
        <taxon>Candidatus Sysuiplasmatales</taxon>
        <taxon>Candidatus Sysuiplasmataceae</taxon>
        <taxon>Candidatus Sysuiplasma</taxon>
    </lineage>
</organism>
<reference evidence="14" key="1">
    <citation type="submission" date="2021-05" db="EMBL/GenBank/DDBJ databases">
        <title>Genomic insights into ecological role and evolution of a novel Thermoplasmata order Candidatus Sysuiplasmatales.</title>
        <authorList>
            <person name="Yuan Y."/>
        </authorList>
    </citation>
    <scope>NUCLEOTIDE SEQUENCE</scope>
    <source>
        <strain evidence="14">TUT19-bin139</strain>
        <strain evidence="13">YP2-bin.285</strain>
    </source>
</reference>
<comment type="pathway">
    <text evidence="1 7 8">Purine metabolism; IMP biosynthesis via de novo pathway; N(1)-(5-phospho-D-ribosyl)glycinamide from 5-phospho-alpha-D-ribose 1-diphosphate: step 1/2.</text>
</comment>
<dbReference type="SUPFAM" id="SSF56235">
    <property type="entry name" value="N-terminal nucleophile aminohydrolases (Ntn hydrolases)"/>
    <property type="match status" value="1"/>
</dbReference>
<evidence type="ECO:0000256" key="4">
    <source>
        <dbReference type="ARBA" id="ARBA00022679"/>
    </source>
</evidence>
<feature type="binding site" evidence="7 11">
    <location>
        <position position="253"/>
    </location>
    <ligand>
        <name>[4Fe-4S] cluster</name>
        <dbReference type="ChEBI" id="CHEBI:49883"/>
    </ligand>
</feature>
<accession>A0A8J7YXI1</accession>
<dbReference type="PIRSF" id="PIRSF000485">
    <property type="entry name" value="Amd_phspho_trans"/>
    <property type="match status" value="1"/>
</dbReference>
<feature type="binding site" evidence="7 11">
    <location>
        <position position="399"/>
    </location>
    <ligand>
        <name>[4Fe-4S] cluster</name>
        <dbReference type="ChEBI" id="CHEBI:49883"/>
    </ligand>
</feature>
<comment type="cofactor">
    <cofactor evidence="7 11">
        <name>[4Fe-4S] cluster</name>
        <dbReference type="ChEBI" id="CHEBI:49883"/>
    </cofactor>
    <text evidence="7 11">Binds 1 [4Fe-4S] cluster per subunit.</text>
</comment>
<evidence type="ECO:0000256" key="5">
    <source>
        <dbReference type="ARBA" id="ARBA00022755"/>
    </source>
</evidence>
<keyword evidence="5 7" id="KW-0658">Purine biosynthesis</keyword>
<dbReference type="UniPathway" id="UPA00074">
    <property type="reaction ID" value="UER00124"/>
</dbReference>
<evidence type="ECO:0000256" key="8">
    <source>
        <dbReference type="PIRNR" id="PIRNR000485"/>
    </source>
</evidence>
<dbReference type="InterPro" id="IPR029057">
    <property type="entry name" value="PRTase-like"/>
</dbReference>
<evidence type="ECO:0000256" key="3">
    <source>
        <dbReference type="ARBA" id="ARBA00022676"/>
    </source>
</evidence>
<dbReference type="HAMAP" id="MF_01931">
    <property type="entry name" value="PurF"/>
    <property type="match status" value="1"/>
</dbReference>
<evidence type="ECO:0000256" key="10">
    <source>
        <dbReference type="PIRSR" id="PIRSR000485-2"/>
    </source>
</evidence>
<dbReference type="NCBIfam" id="TIGR01134">
    <property type="entry name" value="purF"/>
    <property type="match status" value="1"/>
</dbReference>
<feature type="active site" description="Nucleophile" evidence="7 9">
    <location>
        <position position="13"/>
    </location>
</feature>
<feature type="binding site" evidence="7 10">
    <location>
        <position position="362"/>
    </location>
    <ligand>
        <name>Mg(2+)</name>
        <dbReference type="ChEBI" id="CHEBI:18420"/>
    </ligand>
</feature>
<dbReference type="CDD" id="cd06223">
    <property type="entry name" value="PRTases_typeI"/>
    <property type="match status" value="1"/>
</dbReference>
<keyword evidence="7 11" id="KW-0411">Iron-sulfur</keyword>
<dbReference type="EMBL" id="JAHEAC010000043">
    <property type="protein sequence ID" value="MBX8644181.1"/>
    <property type="molecule type" value="Genomic_DNA"/>
</dbReference>
<evidence type="ECO:0000313" key="15">
    <source>
        <dbReference type="Proteomes" id="UP000750197"/>
    </source>
</evidence>